<dbReference type="AlphaFoldDB" id="A0A5E4MG17"/>
<dbReference type="PANTHER" id="PTHR36688">
    <property type="entry name" value="ENDO/EXONUCLEASE/PHOSPHATASE DOMAIN-CONTAINING PROTEIN"/>
    <property type="match status" value="1"/>
</dbReference>
<sequence>MADYNLEITYRGTRLKHVPHPKYLGVTLDKTLTFKTHLTNVASKIDSRINIVQKLTGTDWGADSLTLRTSTIALVYFVAEYCFPVWLNSTHAKKVDIKLNQSMCIISGTIKTTPLDWLPDLSSIISPQHRRQTALLKLWSKLNNNTTHPIHEHSKFCNNLCIRRLKSRKPPWETAIKLNTAKYDAVQCLKDEWEKSELSNSSLIKNPTNKQPGFNLPRRIWKTLNRLRIGHGRVGHFMHKWGITPNPGCDCGAPNQNIDHIIRECPKRKFGGKLEDIF</sequence>
<name>A0A5E4MG17_9HEMI</name>
<evidence type="ECO:0000313" key="1">
    <source>
        <dbReference type="EMBL" id="VVC30397.1"/>
    </source>
</evidence>
<keyword evidence="2" id="KW-1185">Reference proteome</keyword>
<dbReference type="InterPro" id="IPR052560">
    <property type="entry name" value="RdDP_mobile_element"/>
</dbReference>
<accession>A0A5E4MG17</accession>
<dbReference type="Proteomes" id="UP000325440">
    <property type="component" value="Unassembled WGS sequence"/>
</dbReference>
<gene>
    <name evidence="1" type="ORF">CINCED_3A018799</name>
</gene>
<reference evidence="1 2" key="1">
    <citation type="submission" date="2019-08" db="EMBL/GenBank/DDBJ databases">
        <authorList>
            <person name="Alioto T."/>
            <person name="Alioto T."/>
            <person name="Gomez Garrido J."/>
        </authorList>
    </citation>
    <scope>NUCLEOTIDE SEQUENCE [LARGE SCALE GENOMIC DNA]</scope>
</reference>
<dbReference type="OrthoDB" id="6765698at2759"/>
<protein>
    <submittedName>
        <fullName evidence="1">Uncharacterized protein</fullName>
    </submittedName>
</protein>
<organism evidence="1 2">
    <name type="scientific">Cinara cedri</name>
    <dbReference type="NCBI Taxonomy" id="506608"/>
    <lineage>
        <taxon>Eukaryota</taxon>
        <taxon>Metazoa</taxon>
        <taxon>Ecdysozoa</taxon>
        <taxon>Arthropoda</taxon>
        <taxon>Hexapoda</taxon>
        <taxon>Insecta</taxon>
        <taxon>Pterygota</taxon>
        <taxon>Neoptera</taxon>
        <taxon>Paraneoptera</taxon>
        <taxon>Hemiptera</taxon>
        <taxon>Sternorrhyncha</taxon>
        <taxon>Aphidomorpha</taxon>
        <taxon>Aphidoidea</taxon>
        <taxon>Aphididae</taxon>
        <taxon>Lachninae</taxon>
        <taxon>Cinara</taxon>
    </lineage>
</organism>
<dbReference type="PANTHER" id="PTHR36688:SF1">
    <property type="entry name" value="ENDONUCLEASE_EXONUCLEASE_PHOSPHATASE DOMAIN-CONTAINING PROTEIN"/>
    <property type="match status" value="1"/>
</dbReference>
<dbReference type="EMBL" id="CABPRJ010000514">
    <property type="protein sequence ID" value="VVC30397.1"/>
    <property type="molecule type" value="Genomic_DNA"/>
</dbReference>
<proteinExistence type="predicted"/>
<evidence type="ECO:0000313" key="2">
    <source>
        <dbReference type="Proteomes" id="UP000325440"/>
    </source>
</evidence>